<evidence type="ECO:0000256" key="1">
    <source>
        <dbReference type="SAM" id="MobiDB-lite"/>
    </source>
</evidence>
<feature type="region of interest" description="Disordered" evidence="1">
    <location>
        <begin position="88"/>
        <end position="129"/>
    </location>
</feature>
<feature type="region of interest" description="Disordered" evidence="1">
    <location>
        <begin position="1"/>
        <end position="25"/>
    </location>
</feature>
<dbReference type="PANTHER" id="PTHR42070">
    <property type="entry name" value="FILAMENT ASSOCIATED PROTEIN, PUTATIVE (AFU_ORTHOLOGUE AFUA_8G06630)-RELATED"/>
    <property type="match status" value="1"/>
</dbReference>
<dbReference type="OrthoDB" id="4505928at2759"/>
<dbReference type="AlphaFoldDB" id="A0A2J6R4X2"/>
<organism evidence="2 3">
    <name type="scientific">Hyaloscypha variabilis (strain UAMH 11265 / GT02V1 / F)</name>
    <name type="common">Meliniomyces variabilis</name>
    <dbReference type="NCBI Taxonomy" id="1149755"/>
    <lineage>
        <taxon>Eukaryota</taxon>
        <taxon>Fungi</taxon>
        <taxon>Dikarya</taxon>
        <taxon>Ascomycota</taxon>
        <taxon>Pezizomycotina</taxon>
        <taxon>Leotiomycetes</taxon>
        <taxon>Helotiales</taxon>
        <taxon>Hyaloscyphaceae</taxon>
        <taxon>Hyaloscypha</taxon>
        <taxon>Hyaloscypha variabilis</taxon>
    </lineage>
</organism>
<reference evidence="2 3" key="1">
    <citation type="submission" date="2016-04" db="EMBL/GenBank/DDBJ databases">
        <title>A degradative enzymes factory behind the ericoid mycorrhizal symbiosis.</title>
        <authorList>
            <consortium name="DOE Joint Genome Institute"/>
            <person name="Martino E."/>
            <person name="Morin E."/>
            <person name="Grelet G."/>
            <person name="Kuo A."/>
            <person name="Kohler A."/>
            <person name="Daghino S."/>
            <person name="Barry K."/>
            <person name="Choi C."/>
            <person name="Cichocki N."/>
            <person name="Clum A."/>
            <person name="Copeland A."/>
            <person name="Hainaut M."/>
            <person name="Haridas S."/>
            <person name="Labutti K."/>
            <person name="Lindquist E."/>
            <person name="Lipzen A."/>
            <person name="Khouja H.-R."/>
            <person name="Murat C."/>
            <person name="Ohm R."/>
            <person name="Olson A."/>
            <person name="Spatafora J."/>
            <person name="Veneault-Fourrey C."/>
            <person name="Henrissat B."/>
            <person name="Grigoriev I."/>
            <person name="Martin F."/>
            <person name="Perotto S."/>
        </authorList>
    </citation>
    <scope>NUCLEOTIDE SEQUENCE [LARGE SCALE GENOMIC DNA]</scope>
    <source>
        <strain evidence="2 3">F</strain>
    </source>
</reference>
<dbReference type="EMBL" id="KZ613955">
    <property type="protein sequence ID" value="PMD33576.1"/>
    <property type="molecule type" value="Genomic_DNA"/>
</dbReference>
<sequence length="262" mass="28589">MPPKTKGESSNLVRVRNNQRRSRARRREYVAELERKVHQCNAHGLQPCTPDVVPQDTIFRLEEENRKLRKLLALAGVEQALVDTHLAPEGGVPEAADGDNRLQSSPETAQENLSAAMKPAADEASMPDGSDEMLAESFLQLPADEFDMLFEPLQSTSSFDPSSILQSFSAPSLPFPYDSPLSAPGVNPLCPAISLLPTSSQPDSGTTLCSVAYELVREHNKRGVDMIEIGIRLWNGFVKGEGDGGCKVENELLSSVLEYIKG</sequence>
<gene>
    <name evidence="2" type="ORF">L207DRAFT_534856</name>
</gene>
<evidence type="ECO:0008006" key="4">
    <source>
        <dbReference type="Google" id="ProtNLM"/>
    </source>
</evidence>
<feature type="compositionally biased region" description="Polar residues" evidence="1">
    <location>
        <begin position="101"/>
        <end position="113"/>
    </location>
</feature>
<dbReference type="STRING" id="1149755.A0A2J6R4X2"/>
<dbReference type="PANTHER" id="PTHR42070:SF1">
    <property type="entry name" value="FILAMENT ASSOCIATED PROTEIN, PUTATIVE (AFU_ORTHOLOGUE AFUA_8G06630)-RELATED"/>
    <property type="match status" value="1"/>
</dbReference>
<evidence type="ECO:0000313" key="2">
    <source>
        <dbReference type="EMBL" id="PMD33576.1"/>
    </source>
</evidence>
<accession>A0A2J6R4X2</accession>
<name>A0A2J6R4X2_HYAVF</name>
<dbReference type="Proteomes" id="UP000235786">
    <property type="component" value="Unassembled WGS sequence"/>
</dbReference>
<dbReference type="Gene3D" id="1.20.5.170">
    <property type="match status" value="1"/>
</dbReference>
<evidence type="ECO:0000313" key="3">
    <source>
        <dbReference type="Proteomes" id="UP000235786"/>
    </source>
</evidence>
<proteinExistence type="predicted"/>
<keyword evidence="3" id="KW-1185">Reference proteome</keyword>
<protein>
    <recommendedName>
        <fullName evidence="4">BZIP domain-containing protein</fullName>
    </recommendedName>
</protein>